<keyword evidence="17" id="KW-1185">Reference proteome</keyword>
<evidence type="ECO:0000256" key="8">
    <source>
        <dbReference type="ARBA" id="ARBA00023136"/>
    </source>
</evidence>
<dbReference type="AlphaFoldDB" id="A0A370TJ02"/>
<dbReference type="GeneID" id="43600115"/>
<reference evidence="16 17" key="1">
    <citation type="journal article" date="2018" name="IMA Fungus">
        <title>IMA Genome-F 9: Draft genome sequence of Annulohypoxylon stygium, Aspergillus mulundensis, Berkeleyomyces basicola (syn. Thielaviopsis basicola), Ceratocystis smalleyi, two Cercospora beticola strains, Coleophoma cylindrospora, Fusarium fracticaudum, Phialophora cf. hyalina, and Morchella septimelata.</title>
        <authorList>
            <person name="Wingfield B.D."/>
            <person name="Bills G.F."/>
            <person name="Dong Y."/>
            <person name="Huang W."/>
            <person name="Nel W.J."/>
            <person name="Swalarsk-Parry B.S."/>
            <person name="Vaghefi N."/>
            <person name="Wilken P.M."/>
            <person name="An Z."/>
            <person name="de Beer Z.W."/>
            <person name="De Vos L."/>
            <person name="Chen L."/>
            <person name="Duong T.A."/>
            <person name="Gao Y."/>
            <person name="Hammerbacher A."/>
            <person name="Kikkert J.R."/>
            <person name="Li Y."/>
            <person name="Li H."/>
            <person name="Li K."/>
            <person name="Li Q."/>
            <person name="Liu X."/>
            <person name="Ma X."/>
            <person name="Naidoo K."/>
            <person name="Pethybridge S.J."/>
            <person name="Sun J."/>
            <person name="Steenkamp E.T."/>
            <person name="van der Nest M.A."/>
            <person name="van Wyk S."/>
            <person name="Wingfield M.J."/>
            <person name="Xiong C."/>
            <person name="Yue Q."/>
            <person name="Zhang X."/>
        </authorList>
    </citation>
    <scope>NUCLEOTIDE SEQUENCE [LARGE SCALE GENOMIC DNA]</scope>
    <source>
        <strain evidence="16 17">BP 5553</strain>
    </source>
</reference>
<dbReference type="STRING" id="2656787.A0A370TJ02"/>
<gene>
    <name evidence="16" type="ORF">BP5553_07266</name>
</gene>
<evidence type="ECO:0000256" key="3">
    <source>
        <dbReference type="ARBA" id="ARBA00022475"/>
    </source>
</evidence>
<dbReference type="PANTHER" id="PTHR47966">
    <property type="entry name" value="BETA-SITE APP-CLEAVING ENZYME, ISOFORM A-RELATED"/>
    <property type="match status" value="1"/>
</dbReference>
<dbReference type="SUPFAM" id="SSF50630">
    <property type="entry name" value="Acid proteases"/>
    <property type="match status" value="1"/>
</dbReference>
<dbReference type="PRINTS" id="PR00792">
    <property type="entry name" value="PEPSIN"/>
</dbReference>
<dbReference type="PROSITE" id="PS51767">
    <property type="entry name" value="PEPTIDASE_A1"/>
    <property type="match status" value="1"/>
</dbReference>
<keyword evidence="4 13" id="KW-0645">Protease</keyword>
<feature type="active site" evidence="12">
    <location>
        <position position="87"/>
    </location>
</feature>
<dbReference type="InterPro" id="IPR033121">
    <property type="entry name" value="PEPTIDASE_A1"/>
</dbReference>
<dbReference type="GO" id="GO:0006508">
    <property type="term" value="P:proteolysis"/>
    <property type="evidence" value="ECO:0007669"/>
    <property type="project" value="UniProtKB-KW"/>
</dbReference>
<keyword evidence="6 13" id="KW-0064">Aspartyl protease</keyword>
<accession>A0A370TJ02</accession>
<feature type="signal peptide" evidence="14">
    <location>
        <begin position="1"/>
        <end position="20"/>
    </location>
</feature>
<evidence type="ECO:0000256" key="4">
    <source>
        <dbReference type="ARBA" id="ARBA00022670"/>
    </source>
</evidence>
<comment type="subcellular location">
    <subcellularLocation>
        <location evidence="1">Cell membrane</location>
    </subcellularLocation>
</comment>
<comment type="caution">
    <text evidence="16">The sequence shown here is derived from an EMBL/GenBank/DDBJ whole genome shotgun (WGS) entry which is preliminary data.</text>
</comment>
<organism evidence="16 17">
    <name type="scientific">Venustampulla echinocandica</name>
    <dbReference type="NCBI Taxonomy" id="2656787"/>
    <lineage>
        <taxon>Eukaryota</taxon>
        <taxon>Fungi</taxon>
        <taxon>Dikarya</taxon>
        <taxon>Ascomycota</taxon>
        <taxon>Pezizomycotina</taxon>
        <taxon>Leotiomycetes</taxon>
        <taxon>Helotiales</taxon>
        <taxon>Pleuroascaceae</taxon>
        <taxon>Venustampulla</taxon>
    </lineage>
</organism>
<dbReference type="FunFam" id="2.40.70.10:FF:000068">
    <property type="entry name" value="Aspartic-type endopeptidase (OpsB)"/>
    <property type="match status" value="1"/>
</dbReference>
<dbReference type="InterPro" id="IPR033876">
    <property type="entry name" value="SAP-like"/>
</dbReference>
<feature type="domain" description="Peptidase A1" evidence="15">
    <location>
        <begin position="69"/>
        <end position="397"/>
    </location>
</feature>
<protein>
    <recommendedName>
        <fullName evidence="11">Probable aspartic-type endopeptidase OPSB</fullName>
    </recommendedName>
    <alternativeName>
        <fullName evidence="10">Probable aspartic-type endopeptidase opsB</fullName>
    </alternativeName>
</protein>
<keyword evidence="8" id="KW-0472">Membrane</keyword>
<dbReference type="InterPro" id="IPR021109">
    <property type="entry name" value="Peptidase_aspartic_dom_sf"/>
</dbReference>
<dbReference type="EMBL" id="NPIC01000006">
    <property type="protein sequence ID" value="RDL35335.1"/>
    <property type="molecule type" value="Genomic_DNA"/>
</dbReference>
<keyword evidence="5 14" id="KW-0732">Signal</keyword>
<name>A0A370TJ02_9HELO</name>
<dbReference type="InterPro" id="IPR001461">
    <property type="entry name" value="Aspartic_peptidase_A1"/>
</dbReference>
<evidence type="ECO:0000313" key="16">
    <source>
        <dbReference type="EMBL" id="RDL35335.1"/>
    </source>
</evidence>
<keyword evidence="9" id="KW-0325">Glycoprotein</keyword>
<dbReference type="Proteomes" id="UP000254866">
    <property type="component" value="Unassembled WGS sequence"/>
</dbReference>
<evidence type="ECO:0000259" key="15">
    <source>
        <dbReference type="PROSITE" id="PS51767"/>
    </source>
</evidence>
<dbReference type="Gene3D" id="2.40.70.10">
    <property type="entry name" value="Acid Proteases"/>
    <property type="match status" value="2"/>
</dbReference>
<evidence type="ECO:0000256" key="5">
    <source>
        <dbReference type="ARBA" id="ARBA00022729"/>
    </source>
</evidence>
<dbReference type="RefSeq" id="XP_031868158.1">
    <property type="nucleotide sequence ID" value="XM_032015889.1"/>
</dbReference>
<dbReference type="GO" id="GO:0005886">
    <property type="term" value="C:plasma membrane"/>
    <property type="evidence" value="ECO:0007669"/>
    <property type="project" value="UniProtKB-SubCell"/>
</dbReference>
<evidence type="ECO:0000256" key="11">
    <source>
        <dbReference type="ARBA" id="ARBA00068059"/>
    </source>
</evidence>
<evidence type="ECO:0000313" key="17">
    <source>
        <dbReference type="Proteomes" id="UP000254866"/>
    </source>
</evidence>
<feature type="active site" evidence="12">
    <location>
        <position position="280"/>
    </location>
</feature>
<dbReference type="FunFam" id="2.40.70.10:FF:000011">
    <property type="entry name" value="Aspartic protease"/>
    <property type="match status" value="1"/>
</dbReference>
<evidence type="ECO:0000256" key="1">
    <source>
        <dbReference type="ARBA" id="ARBA00004236"/>
    </source>
</evidence>
<dbReference type="CDD" id="cd05474">
    <property type="entry name" value="SAP_like"/>
    <property type="match status" value="1"/>
</dbReference>
<dbReference type="InterPro" id="IPR001969">
    <property type="entry name" value="Aspartic_peptidase_AS"/>
</dbReference>
<dbReference type="PROSITE" id="PS00141">
    <property type="entry name" value="ASP_PROTEASE"/>
    <property type="match status" value="1"/>
</dbReference>
<keyword evidence="7 13" id="KW-0378">Hydrolase</keyword>
<evidence type="ECO:0000256" key="12">
    <source>
        <dbReference type="PIRSR" id="PIRSR601461-1"/>
    </source>
</evidence>
<evidence type="ECO:0000256" key="9">
    <source>
        <dbReference type="ARBA" id="ARBA00023180"/>
    </source>
</evidence>
<evidence type="ECO:0000256" key="10">
    <source>
        <dbReference type="ARBA" id="ARBA00067536"/>
    </source>
</evidence>
<dbReference type="Pfam" id="PF00026">
    <property type="entry name" value="Asp"/>
    <property type="match status" value="1"/>
</dbReference>
<evidence type="ECO:0000256" key="7">
    <source>
        <dbReference type="ARBA" id="ARBA00022801"/>
    </source>
</evidence>
<keyword evidence="3" id="KW-1003">Cell membrane</keyword>
<dbReference type="PANTHER" id="PTHR47966:SF65">
    <property type="entry name" value="ASPARTIC-TYPE ENDOPEPTIDASE"/>
    <property type="match status" value="1"/>
</dbReference>
<sequence>MKGLPTVTTALGLLSTCTEGLMLQKRTDGPPRVVGFPVERIPVADPVQRDRLRRRGVAQVTLDNQETLYFANATLGTPPQTVRLHLDTGSSDLWVNTPKSRLCTARSKPCQLAGSYDANSSSTYSYVASDFNISYVDGSGATGDYVSDTFTIGSSTLKRLQFGIGYVSSATSGILGIGYAINEVQVGRSKKSPYNNLPAQLVAEGLIQSNAYSLWLNDLDASTGSILFGGVDTEQFMGELATLPVQAEQGEFAEFLVTMTAISFGSTVIAANQAQAVLLDSGTSLSYLPDPITAAIYEKVGAQYDSSDGVAYVPCSLAGNTTKLNFSFSGPTIAVPMDELVITVTSNNGRPLTFSDGTKACVFGIAPAGSSTAVMGDTFMRSAYIVYDLANNEISIAQTNFNATKSNVLEIAKGSAAVPSATLVANPVSASAGVQRGQMAGTVTLGVGAAATSKGGAERTGTPMNLGAMAAVGAGMVYAAM</sequence>
<comment type="similarity">
    <text evidence="2 13">Belongs to the peptidase A1 family.</text>
</comment>
<dbReference type="OrthoDB" id="771136at2759"/>
<evidence type="ECO:0000256" key="14">
    <source>
        <dbReference type="SAM" id="SignalP"/>
    </source>
</evidence>
<evidence type="ECO:0000256" key="2">
    <source>
        <dbReference type="ARBA" id="ARBA00007447"/>
    </source>
</evidence>
<feature type="chain" id="PRO_5016605981" description="Probable aspartic-type endopeptidase OPSB" evidence="14">
    <location>
        <begin position="21"/>
        <end position="481"/>
    </location>
</feature>
<proteinExistence type="inferred from homology"/>
<evidence type="ECO:0000256" key="6">
    <source>
        <dbReference type="ARBA" id="ARBA00022750"/>
    </source>
</evidence>
<evidence type="ECO:0000256" key="13">
    <source>
        <dbReference type="RuleBase" id="RU000454"/>
    </source>
</evidence>
<dbReference type="GO" id="GO:0004190">
    <property type="term" value="F:aspartic-type endopeptidase activity"/>
    <property type="evidence" value="ECO:0007669"/>
    <property type="project" value="UniProtKB-KW"/>
</dbReference>